<feature type="compositionally biased region" description="Basic and acidic residues" evidence="1">
    <location>
        <begin position="86"/>
        <end position="99"/>
    </location>
</feature>
<evidence type="ECO:0000313" key="3">
    <source>
        <dbReference type="Proteomes" id="UP000325577"/>
    </source>
</evidence>
<sequence length="146" mass="15513">MHVMDASKASPDQQGFQTSQATERGGKWQQEPSSEAATLISSQGTRTHDKGRRQTQPLARVAPSMARQSGRSDPAPSQAHYVSNGEARRSDPKAGDEGLQKVAQASNPSGANRHKVNLHPPCTGASRLVPELNPKMQAGPPSPPFA</sequence>
<accession>A0A5J5BJJ3</accession>
<gene>
    <name evidence="2" type="ORF">F0562_024117</name>
</gene>
<proteinExistence type="predicted"/>
<dbReference type="Proteomes" id="UP000325577">
    <property type="component" value="Linkage Group LG12"/>
</dbReference>
<dbReference type="EMBL" id="CM018035">
    <property type="protein sequence ID" value="KAA8542959.1"/>
    <property type="molecule type" value="Genomic_DNA"/>
</dbReference>
<evidence type="ECO:0000256" key="1">
    <source>
        <dbReference type="SAM" id="MobiDB-lite"/>
    </source>
</evidence>
<feature type="compositionally biased region" description="Polar residues" evidence="1">
    <location>
        <begin position="10"/>
        <end position="22"/>
    </location>
</feature>
<reference evidence="2 3" key="1">
    <citation type="submission" date="2019-09" db="EMBL/GenBank/DDBJ databases">
        <title>A chromosome-level genome assembly of the Chinese tupelo Nyssa sinensis.</title>
        <authorList>
            <person name="Yang X."/>
            <person name="Kang M."/>
            <person name="Yang Y."/>
            <person name="Xiong H."/>
            <person name="Wang M."/>
            <person name="Zhang Z."/>
            <person name="Wang Z."/>
            <person name="Wu H."/>
            <person name="Ma T."/>
            <person name="Liu J."/>
            <person name="Xi Z."/>
        </authorList>
    </citation>
    <scope>NUCLEOTIDE SEQUENCE [LARGE SCALE GENOMIC DNA]</scope>
    <source>
        <strain evidence="2">J267</strain>
        <tissue evidence="2">Leaf</tissue>
    </source>
</reference>
<keyword evidence="3" id="KW-1185">Reference proteome</keyword>
<feature type="compositionally biased region" description="Polar residues" evidence="1">
    <location>
        <begin position="30"/>
        <end position="45"/>
    </location>
</feature>
<dbReference type="AlphaFoldDB" id="A0A5J5BJJ3"/>
<name>A0A5J5BJJ3_9ASTE</name>
<feature type="region of interest" description="Disordered" evidence="1">
    <location>
        <begin position="1"/>
        <end position="146"/>
    </location>
</feature>
<protein>
    <submittedName>
        <fullName evidence="2">Uncharacterized protein</fullName>
    </submittedName>
</protein>
<organism evidence="2 3">
    <name type="scientific">Nyssa sinensis</name>
    <dbReference type="NCBI Taxonomy" id="561372"/>
    <lineage>
        <taxon>Eukaryota</taxon>
        <taxon>Viridiplantae</taxon>
        <taxon>Streptophyta</taxon>
        <taxon>Embryophyta</taxon>
        <taxon>Tracheophyta</taxon>
        <taxon>Spermatophyta</taxon>
        <taxon>Magnoliopsida</taxon>
        <taxon>eudicotyledons</taxon>
        <taxon>Gunneridae</taxon>
        <taxon>Pentapetalae</taxon>
        <taxon>asterids</taxon>
        <taxon>Cornales</taxon>
        <taxon>Nyssaceae</taxon>
        <taxon>Nyssa</taxon>
    </lineage>
</organism>
<evidence type="ECO:0000313" key="2">
    <source>
        <dbReference type="EMBL" id="KAA8542959.1"/>
    </source>
</evidence>